<dbReference type="OrthoDB" id="4205945at2759"/>
<evidence type="ECO:0000313" key="2">
    <source>
        <dbReference type="Proteomes" id="UP000242791"/>
    </source>
</evidence>
<keyword evidence="2" id="KW-1185">Reference proteome</keyword>
<evidence type="ECO:0008006" key="3">
    <source>
        <dbReference type="Google" id="ProtNLM"/>
    </source>
</evidence>
<accession>A0A1J9QKA7</accession>
<dbReference type="EMBL" id="LGTZ01001776">
    <property type="protein sequence ID" value="OJD20635.1"/>
    <property type="molecule type" value="Genomic_DNA"/>
</dbReference>
<reference evidence="1 2" key="1">
    <citation type="submission" date="2015-08" db="EMBL/GenBank/DDBJ databases">
        <title>Emmonsia species relationships and genome sequence.</title>
        <authorList>
            <person name="Cuomo C.A."/>
            <person name="Schwartz I.S."/>
            <person name="Kenyon C."/>
            <person name="De Hoog G.S."/>
            <person name="Govender N.P."/>
            <person name="Botha A."/>
            <person name="Moreno L."/>
            <person name="De Vries M."/>
            <person name="Munoz J.F."/>
            <person name="Stielow J.B."/>
        </authorList>
    </citation>
    <scope>NUCLEOTIDE SEQUENCE [LARGE SCALE GENOMIC DNA]</scope>
    <source>
        <strain evidence="1 2">EI222</strain>
    </source>
</reference>
<protein>
    <recommendedName>
        <fullName evidence="3">Aminoglycoside phosphotransferase domain-containing protein</fullName>
    </recommendedName>
</protein>
<organism evidence="1 2">
    <name type="scientific">Blastomyces percursus</name>
    <dbReference type="NCBI Taxonomy" id="1658174"/>
    <lineage>
        <taxon>Eukaryota</taxon>
        <taxon>Fungi</taxon>
        <taxon>Dikarya</taxon>
        <taxon>Ascomycota</taxon>
        <taxon>Pezizomycotina</taxon>
        <taxon>Eurotiomycetes</taxon>
        <taxon>Eurotiomycetidae</taxon>
        <taxon>Onygenales</taxon>
        <taxon>Ajellomycetaceae</taxon>
        <taxon>Blastomyces</taxon>
    </lineage>
</organism>
<sequence length="206" mass="23304">MHWDKLAEKKSQSLYAAWLNYLLQQSPAFKHSSWFSSNQSFRTVSMLLLDFPSWAEAASAMKKSSDETSVMVFVARFTSIPIPTILGVGKCSGSPYIITTVIDGTLLSKRLQDPSVLEPSLNPDASESDLKTAYSGIARIVLELSKPVFKYIGGLKYDSRVWRVAKRPLTLKMNELIRVRNIHPNEFVDYNHTFESASKYFQQLAE</sequence>
<dbReference type="VEuPathDB" id="FungiDB:ACJ73_08031"/>
<gene>
    <name evidence="1" type="ORF">ACJ73_08031</name>
</gene>
<dbReference type="AlphaFoldDB" id="A0A1J9QKA7"/>
<dbReference type="Proteomes" id="UP000242791">
    <property type="component" value="Unassembled WGS sequence"/>
</dbReference>
<evidence type="ECO:0000313" key="1">
    <source>
        <dbReference type="EMBL" id="OJD20635.1"/>
    </source>
</evidence>
<name>A0A1J9QKA7_9EURO</name>
<proteinExistence type="predicted"/>
<comment type="caution">
    <text evidence="1">The sequence shown here is derived from an EMBL/GenBank/DDBJ whole genome shotgun (WGS) entry which is preliminary data.</text>
</comment>